<dbReference type="GO" id="GO:0006730">
    <property type="term" value="P:one-carbon metabolic process"/>
    <property type="evidence" value="ECO:0007669"/>
    <property type="project" value="UniProtKB-KW"/>
</dbReference>
<feature type="transmembrane region" description="Helical" evidence="9">
    <location>
        <begin position="6"/>
        <end position="26"/>
    </location>
</feature>
<keyword evidence="9" id="KW-0812">Transmembrane</keyword>
<keyword evidence="4 8" id="KW-0554">One-carbon metabolism</keyword>
<dbReference type="UniPathway" id="UPA00077">
    <property type="reaction ID" value="UER00158"/>
</dbReference>
<dbReference type="PIRSF" id="PIRSF000194">
    <property type="entry name" value="DHFR"/>
    <property type="match status" value="1"/>
</dbReference>
<dbReference type="FunFam" id="3.40.430.10:FF:000001">
    <property type="entry name" value="Dihydrofolate reductase"/>
    <property type="match status" value="1"/>
</dbReference>
<comment type="similarity">
    <text evidence="2 8">Belongs to the dihydrofolate reductase family.</text>
</comment>
<accession>A0A1M7AWW2</accession>
<sequence length="181" mass="21099">MLTKYTNYVLILQKIILMTTIVVAMGEKNEIGFENQLLWHLPKDLKHFKDLTSGHPIIMGRKTYESIGKPLPNRTNIVISRKKNWFEEGILIVGSIKEAVKFAKKIDEEVFIIGGGNIYDQTIELADKLVVTLVKADLQADTFFPKINTKIWKKTEEVFHEKDEKNQYDFYFQTFERIEAK</sequence>
<proteinExistence type="inferred from homology"/>
<dbReference type="CDD" id="cd00209">
    <property type="entry name" value="DHFR"/>
    <property type="match status" value="1"/>
</dbReference>
<dbReference type="EMBL" id="FRAV01000018">
    <property type="protein sequence ID" value="SHL47268.1"/>
    <property type="molecule type" value="Genomic_DNA"/>
</dbReference>
<evidence type="ECO:0000259" key="10">
    <source>
        <dbReference type="PROSITE" id="PS51330"/>
    </source>
</evidence>
<dbReference type="GO" id="GO:0004146">
    <property type="term" value="F:dihydrofolate reductase activity"/>
    <property type="evidence" value="ECO:0007669"/>
    <property type="project" value="UniProtKB-EC"/>
</dbReference>
<dbReference type="PANTHER" id="PTHR48069:SF3">
    <property type="entry name" value="DIHYDROFOLATE REDUCTASE"/>
    <property type="match status" value="1"/>
</dbReference>
<dbReference type="SUPFAM" id="SSF53597">
    <property type="entry name" value="Dihydrofolate reductase-like"/>
    <property type="match status" value="1"/>
</dbReference>
<dbReference type="InterPro" id="IPR001796">
    <property type="entry name" value="DHFR_dom"/>
</dbReference>
<evidence type="ECO:0000313" key="12">
    <source>
        <dbReference type="Proteomes" id="UP000184364"/>
    </source>
</evidence>
<evidence type="ECO:0000256" key="4">
    <source>
        <dbReference type="ARBA" id="ARBA00022563"/>
    </source>
</evidence>
<reference evidence="12" key="1">
    <citation type="submission" date="2016-11" db="EMBL/GenBank/DDBJ databases">
        <authorList>
            <person name="Varghese N."/>
            <person name="Submissions S."/>
        </authorList>
    </citation>
    <scope>NUCLEOTIDE SEQUENCE [LARGE SCALE GENOMIC DNA]</scope>
    <source>
        <strain evidence="12">DSM 26899</strain>
    </source>
</reference>
<evidence type="ECO:0000256" key="8">
    <source>
        <dbReference type="PIRNR" id="PIRNR000194"/>
    </source>
</evidence>
<dbReference type="GO" id="GO:0070401">
    <property type="term" value="F:NADP+ binding"/>
    <property type="evidence" value="ECO:0007669"/>
    <property type="project" value="UniProtKB-ARBA"/>
</dbReference>
<dbReference type="InterPro" id="IPR024072">
    <property type="entry name" value="DHFR-like_dom_sf"/>
</dbReference>
<dbReference type="AlphaFoldDB" id="A0A1M7AWW2"/>
<evidence type="ECO:0000256" key="5">
    <source>
        <dbReference type="ARBA" id="ARBA00022857"/>
    </source>
</evidence>
<evidence type="ECO:0000256" key="7">
    <source>
        <dbReference type="ARBA" id="ARBA00025067"/>
    </source>
</evidence>
<keyword evidence="9" id="KW-0472">Membrane</keyword>
<dbReference type="PROSITE" id="PS51330">
    <property type="entry name" value="DHFR_2"/>
    <property type="match status" value="1"/>
</dbReference>
<dbReference type="EC" id="1.5.1.3" evidence="3 8"/>
<evidence type="ECO:0000313" key="11">
    <source>
        <dbReference type="EMBL" id="SHL47268.1"/>
    </source>
</evidence>
<comment type="function">
    <text evidence="7 8">Key enzyme in folate metabolism. Catalyzes an essential reaction for de novo glycine and purine synthesis, and for DNA precursor synthesis.</text>
</comment>
<dbReference type="GO" id="GO:0046654">
    <property type="term" value="P:tetrahydrofolate biosynthetic process"/>
    <property type="evidence" value="ECO:0007669"/>
    <property type="project" value="UniProtKB-UniPathway"/>
</dbReference>
<name>A0A1M7AWW2_9FLAO</name>
<dbReference type="GO" id="GO:0005829">
    <property type="term" value="C:cytosol"/>
    <property type="evidence" value="ECO:0007669"/>
    <property type="project" value="TreeGrafter"/>
</dbReference>
<dbReference type="PANTHER" id="PTHR48069">
    <property type="entry name" value="DIHYDROFOLATE REDUCTASE"/>
    <property type="match status" value="1"/>
</dbReference>
<evidence type="ECO:0000256" key="6">
    <source>
        <dbReference type="ARBA" id="ARBA00023002"/>
    </source>
</evidence>
<dbReference type="Gene3D" id="3.40.430.10">
    <property type="entry name" value="Dihydrofolate Reductase, subunit A"/>
    <property type="match status" value="1"/>
</dbReference>
<evidence type="ECO:0000256" key="1">
    <source>
        <dbReference type="ARBA" id="ARBA00004903"/>
    </source>
</evidence>
<dbReference type="PRINTS" id="PR00070">
    <property type="entry name" value="DHFR"/>
</dbReference>
<evidence type="ECO:0000256" key="3">
    <source>
        <dbReference type="ARBA" id="ARBA00012856"/>
    </source>
</evidence>
<keyword evidence="6 8" id="KW-0560">Oxidoreductase</keyword>
<evidence type="ECO:0000256" key="9">
    <source>
        <dbReference type="SAM" id="Phobius"/>
    </source>
</evidence>
<protein>
    <recommendedName>
        <fullName evidence="3 8">Dihydrofolate reductase</fullName>
        <ecNumber evidence="3 8">1.5.1.3</ecNumber>
    </recommendedName>
</protein>
<keyword evidence="5 8" id="KW-0521">NADP</keyword>
<dbReference type="GO" id="GO:0046452">
    <property type="term" value="P:dihydrofolate metabolic process"/>
    <property type="evidence" value="ECO:0007669"/>
    <property type="project" value="TreeGrafter"/>
</dbReference>
<dbReference type="Pfam" id="PF00186">
    <property type="entry name" value="DHFR_1"/>
    <property type="match status" value="1"/>
</dbReference>
<dbReference type="InterPro" id="IPR012259">
    <property type="entry name" value="DHFR"/>
</dbReference>
<keyword evidence="12" id="KW-1185">Reference proteome</keyword>
<dbReference type="Proteomes" id="UP000184364">
    <property type="component" value="Unassembled WGS sequence"/>
</dbReference>
<comment type="pathway">
    <text evidence="1 8">Cofactor biosynthesis; tetrahydrofolate biosynthesis; 5,6,7,8-tetrahydrofolate from 7,8-dihydrofolate: step 1/1.</text>
</comment>
<keyword evidence="9" id="KW-1133">Transmembrane helix</keyword>
<gene>
    <name evidence="11" type="ORF">SAMN05444267_101871</name>
</gene>
<comment type="catalytic activity">
    <reaction evidence="8">
        <text>(6S)-5,6,7,8-tetrahydrofolate + NADP(+) = 7,8-dihydrofolate + NADPH + H(+)</text>
        <dbReference type="Rhea" id="RHEA:15009"/>
        <dbReference type="ChEBI" id="CHEBI:15378"/>
        <dbReference type="ChEBI" id="CHEBI:57451"/>
        <dbReference type="ChEBI" id="CHEBI:57453"/>
        <dbReference type="ChEBI" id="CHEBI:57783"/>
        <dbReference type="ChEBI" id="CHEBI:58349"/>
        <dbReference type="EC" id="1.5.1.3"/>
    </reaction>
</comment>
<dbReference type="GO" id="GO:0046655">
    <property type="term" value="P:folic acid metabolic process"/>
    <property type="evidence" value="ECO:0007669"/>
    <property type="project" value="TreeGrafter"/>
</dbReference>
<feature type="domain" description="DHFR" evidence="10">
    <location>
        <begin position="18"/>
        <end position="177"/>
    </location>
</feature>
<organism evidence="11 12">
    <name type="scientific">Chryseobacterium polytrichastri</name>
    <dbReference type="NCBI Taxonomy" id="1302687"/>
    <lineage>
        <taxon>Bacteria</taxon>
        <taxon>Pseudomonadati</taxon>
        <taxon>Bacteroidota</taxon>
        <taxon>Flavobacteriia</taxon>
        <taxon>Flavobacteriales</taxon>
        <taxon>Weeksellaceae</taxon>
        <taxon>Chryseobacterium group</taxon>
        <taxon>Chryseobacterium</taxon>
    </lineage>
</organism>
<evidence type="ECO:0000256" key="2">
    <source>
        <dbReference type="ARBA" id="ARBA00009539"/>
    </source>
</evidence>
<dbReference type="STRING" id="1302687.SAMN05444267_101871"/>